<dbReference type="PANTHER" id="PTHR44329:SF288">
    <property type="entry name" value="MITOGEN-ACTIVATED PROTEIN KINASE KINASE KINASE 20"/>
    <property type="match status" value="1"/>
</dbReference>
<reference evidence="7" key="2">
    <citation type="submission" date="2015-01" db="EMBL/GenBank/DDBJ databases">
        <title>Evolutionary Origins and Diversification of the Mycorrhizal Mutualists.</title>
        <authorList>
            <consortium name="DOE Joint Genome Institute"/>
            <consortium name="Mycorrhizal Genomics Consortium"/>
            <person name="Kohler A."/>
            <person name="Kuo A."/>
            <person name="Nagy L.G."/>
            <person name="Floudas D."/>
            <person name="Copeland A."/>
            <person name="Barry K.W."/>
            <person name="Cichocki N."/>
            <person name="Veneault-Fourrey C."/>
            <person name="LaButti K."/>
            <person name="Lindquist E.A."/>
            <person name="Lipzen A."/>
            <person name="Lundell T."/>
            <person name="Morin E."/>
            <person name="Murat C."/>
            <person name="Riley R."/>
            <person name="Ohm R."/>
            <person name="Sun H."/>
            <person name="Tunlid A."/>
            <person name="Henrissat B."/>
            <person name="Grigoriev I.V."/>
            <person name="Hibbett D.S."/>
            <person name="Martin F."/>
        </authorList>
    </citation>
    <scope>NUCLEOTIDE SEQUENCE [LARGE SCALE GENOMIC DNA]</scope>
    <source>
        <strain evidence="7">ATCC 200175</strain>
    </source>
</reference>
<accession>A0A0C9T697</accession>
<dbReference type="Pfam" id="PF07714">
    <property type="entry name" value="PK_Tyr_Ser-Thr"/>
    <property type="match status" value="2"/>
</dbReference>
<evidence type="ECO:0000256" key="1">
    <source>
        <dbReference type="ARBA" id="ARBA00022679"/>
    </source>
</evidence>
<evidence type="ECO:0000313" key="6">
    <source>
        <dbReference type="EMBL" id="KIJ11225.1"/>
    </source>
</evidence>
<dbReference type="InterPro" id="IPR011009">
    <property type="entry name" value="Kinase-like_dom_sf"/>
</dbReference>
<dbReference type="InterPro" id="IPR001245">
    <property type="entry name" value="Ser-Thr/Tyr_kinase_cat_dom"/>
</dbReference>
<keyword evidence="2" id="KW-0547">Nucleotide-binding</keyword>
<dbReference type="OrthoDB" id="346907at2759"/>
<dbReference type="EMBL" id="KN819384">
    <property type="protein sequence ID" value="KIJ11225.1"/>
    <property type="molecule type" value="Genomic_DNA"/>
</dbReference>
<dbReference type="SUPFAM" id="SSF56112">
    <property type="entry name" value="Protein kinase-like (PK-like)"/>
    <property type="match status" value="2"/>
</dbReference>
<keyword evidence="1" id="KW-0808">Transferase</keyword>
<reference evidence="6 7" key="1">
    <citation type="submission" date="2014-06" db="EMBL/GenBank/DDBJ databases">
        <authorList>
            <consortium name="DOE Joint Genome Institute"/>
            <person name="Kuo A."/>
            <person name="Kohler A."/>
            <person name="Nagy L.G."/>
            <person name="Floudas D."/>
            <person name="Copeland A."/>
            <person name="Barry K.W."/>
            <person name="Cichocki N."/>
            <person name="Veneault-Fourrey C."/>
            <person name="LaButti K."/>
            <person name="Lindquist E.A."/>
            <person name="Lipzen A."/>
            <person name="Lundell T."/>
            <person name="Morin E."/>
            <person name="Murat C."/>
            <person name="Sun H."/>
            <person name="Tunlid A."/>
            <person name="Henrissat B."/>
            <person name="Grigoriev I.V."/>
            <person name="Hibbett D.S."/>
            <person name="Martin F."/>
            <person name="Nordberg H.P."/>
            <person name="Cantor M.N."/>
            <person name="Hua S.X."/>
        </authorList>
    </citation>
    <scope>NUCLEOTIDE SEQUENCE [LARGE SCALE GENOMIC DNA]</scope>
    <source>
        <strain evidence="6 7">ATCC 200175</strain>
    </source>
</reference>
<keyword evidence="4" id="KW-0067">ATP-binding</keyword>
<dbReference type="Proteomes" id="UP000053647">
    <property type="component" value="Unassembled WGS sequence"/>
</dbReference>
<dbReference type="SMART" id="SM00220">
    <property type="entry name" value="S_TKc"/>
    <property type="match status" value="1"/>
</dbReference>
<protein>
    <recommendedName>
        <fullName evidence="5">Protein kinase domain-containing protein</fullName>
    </recommendedName>
</protein>
<dbReference type="AlphaFoldDB" id="A0A0C9T697"/>
<dbReference type="Gene3D" id="1.10.510.10">
    <property type="entry name" value="Transferase(Phosphotransferase) domain 1"/>
    <property type="match status" value="2"/>
</dbReference>
<dbReference type="InterPro" id="IPR051681">
    <property type="entry name" value="Ser/Thr_Kinases-Pseudokinases"/>
</dbReference>
<evidence type="ECO:0000259" key="5">
    <source>
        <dbReference type="PROSITE" id="PS50011"/>
    </source>
</evidence>
<dbReference type="HOGENOM" id="CLU_425196_0_0_1"/>
<evidence type="ECO:0000256" key="3">
    <source>
        <dbReference type="ARBA" id="ARBA00022777"/>
    </source>
</evidence>
<dbReference type="GO" id="GO:0004674">
    <property type="term" value="F:protein serine/threonine kinase activity"/>
    <property type="evidence" value="ECO:0007669"/>
    <property type="project" value="TreeGrafter"/>
</dbReference>
<proteinExistence type="predicted"/>
<evidence type="ECO:0000313" key="7">
    <source>
        <dbReference type="Proteomes" id="UP000053647"/>
    </source>
</evidence>
<dbReference type="PROSITE" id="PS00109">
    <property type="entry name" value="PROTEIN_KINASE_TYR"/>
    <property type="match status" value="1"/>
</dbReference>
<gene>
    <name evidence="6" type="ORF">PAXINDRAFT_181881</name>
</gene>
<keyword evidence="3" id="KW-0418">Kinase</keyword>
<organism evidence="6 7">
    <name type="scientific">Paxillus involutus ATCC 200175</name>
    <dbReference type="NCBI Taxonomy" id="664439"/>
    <lineage>
        <taxon>Eukaryota</taxon>
        <taxon>Fungi</taxon>
        <taxon>Dikarya</taxon>
        <taxon>Basidiomycota</taxon>
        <taxon>Agaricomycotina</taxon>
        <taxon>Agaricomycetes</taxon>
        <taxon>Agaricomycetidae</taxon>
        <taxon>Boletales</taxon>
        <taxon>Paxilineae</taxon>
        <taxon>Paxillaceae</taxon>
        <taxon>Paxillus</taxon>
    </lineage>
</organism>
<feature type="domain" description="Protein kinase" evidence="5">
    <location>
        <begin position="16"/>
        <end position="314"/>
    </location>
</feature>
<dbReference type="GO" id="GO:0005524">
    <property type="term" value="F:ATP binding"/>
    <property type="evidence" value="ECO:0007669"/>
    <property type="project" value="InterPro"/>
</dbReference>
<dbReference type="InterPro" id="IPR008266">
    <property type="entry name" value="Tyr_kinase_AS"/>
</dbReference>
<evidence type="ECO:0000256" key="4">
    <source>
        <dbReference type="ARBA" id="ARBA00022840"/>
    </source>
</evidence>
<sequence>MDLKKSNRIKSRSFEPPHNMLVPMGTFINVHGHRNPDPPYSPVLTRKVAVKSVKIPSMETSAIEKVTKVIRREVSVWVTLSHRNILPLYGLTSGLGHLPCLVSPWMENGSLKDYSVNPGLPDDAGSKLAMVYKIADGLKYLHDKGIVHGNLVDTNVLIDDFGEPCITDFGLSIILKEQENATFNTSFVANVRWSAPELLFSVETVWEYQEDAPISKPTKAGDLYSFGCIMAYVLFGGEPYASIPSAPAVIRAKINDIAPYPLDSKIGSIYSEFMRQCWASDHTAQPSIDAVLQFVKSPPDLTPRVERIHAHPVAQGHYAEVHQCRLRCRSGPIYVALKVIKPANADPHMPKKLEIRGVACGLQYLHSSFVVHGDLSGCNVLVGKDQTARLTDFGLSTLLTGSRVSSSLIQGGSARWSAPERLVGATIENVVPEPLKEPTPQTDTYSFGRIMLQVFEGKVPYYYLGGDAEVIFYVTRGVHPCRPTEPTIDDQDWVFIQRCWNRDPGSRPSDEDIIAFVEAHPYSLSSTGSANRIPVHRSALVGS</sequence>
<evidence type="ECO:0000256" key="2">
    <source>
        <dbReference type="ARBA" id="ARBA00022741"/>
    </source>
</evidence>
<dbReference type="PANTHER" id="PTHR44329">
    <property type="entry name" value="SERINE/THREONINE-PROTEIN KINASE TNNI3K-RELATED"/>
    <property type="match status" value="1"/>
</dbReference>
<name>A0A0C9T697_PAXIN</name>
<keyword evidence="7" id="KW-1185">Reference proteome</keyword>
<feature type="domain" description="Protein kinase" evidence="5">
    <location>
        <begin position="307"/>
        <end position="523"/>
    </location>
</feature>
<dbReference type="PROSITE" id="PS50011">
    <property type="entry name" value="PROTEIN_KINASE_DOM"/>
    <property type="match status" value="2"/>
</dbReference>
<dbReference type="InterPro" id="IPR000719">
    <property type="entry name" value="Prot_kinase_dom"/>
</dbReference>